<protein>
    <submittedName>
        <fullName evidence="1">Uncharacterized protein</fullName>
    </submittedName>
</protein>
<reference evidence="1" key="1">
    <citation type="submission" date="2018-02" db="EMBL/GenBank/DDBJ databases">
        <title>Rhizophora mucronata_Transcriptome.</title>
        <authorList>
            <person name="Meera S.P."/>
            <person name="Sreeshan A."/>
            <person name="Augustine A."/>
        </authorList>
    </citation>
    <scope>NUCLEOTIDE SEQUENCE</scope>
    <source>
        <tissue evidence="1">Leaf</tissue>
    </source>
</reference>
<dbReference type="EMBL" id="GGEC01060463">
    <property type="protein sequence ID" value="MBX40947.1"/>
    <property type="molecule type" value="Transcribed_RNA"/>
</dbReference>
<dbReference type="AlphaFoldDB" id="A0A2P2NEP1"/>
<evidence type="ECO:0000313" key="1">
    <source>
        <dbReference type="EMBL" id="MBX40947.1"/>
    </source>
</evidence>
<proteinExistence type="predicted"/>
<organism evidence="1">
    <name type="scientific">Rhizophora mucronata</name>
    <name type="common">Asiatic mangrove</name>
    <dbReference type="NCBI Taxonomy" id="61149"/>
    <lineage>
        <taxon>Eukaryota</taxon>
        <taxon>Viridiplantae</taxon>
        <taxon>Streptophyta</taxon>
        <taxon>Embryophyta</taxon>
        <taxon>Tracheophyta</taxon>
        <taxon>Spermatophyta</taxon>
        <taxon>Magnoliopsida</taxon>
        <taxon>eudicotyledons</taxon>
        <taxon>Gunneridae</taxon>
        <taxon>Pentapetalae</taxon>
        <taxon>rosids</taxon>
        <taxon>fabids</taxon>
        <taxon>Malpighiales</taxon>
        <taxon>Rhizophoraceae</taxon>
        <taxon>Rhizophora</taxon>
    </lineage>
</organism>
<name>A0A2P2NEP1_RHIMU</name>
<sequence>MSVEKLVVKIKIYRFQFDKRNLITDYLENNLFLILGI</sequence>
<accession>A0A2P2NEP1</accession>